<dbReference type="GeneID" id="20229219"/>
<organism evidence="4">
    <name type="scientific">Aureococcus anophagefferens</name>
    <name type="common">Harmful bloom alga</name>
    <dbReference type="NCBI Taxonomy" id="44056"/>
    <lineage>
        <taxon>Eukaryota</taxon>
        <taxon>Sar</taxon>
        <taxon>Stramenopiles</taxon>
        <taxon>Ochrophyta</taxon>
        <taxon>Pelagophyceae</taxon>
        <taxon>Pelagomonadales</taxon>
        <taxon>Pelagomonadaceae</taxon>
        <taxon>Aureococcus</taxon>
    </lineage>
</organism>
<dbReference type="GO" id="GO:0000981">
    <property type="term" value="F:DNA-binding transcription factor activity, RNA polymerase II-specific"/>
    <property type="evidence" value="ECO:0007669"/>
    <property type="project" value="TreeGrafter"/>
</dbReference>
<feature type="domain" description="HTH myb-type" evidence="2">
    <location>
        <begin position="1"/>
        <end position="56"/>
    </location>
</feature>
<dbReference type="InterPro" id="IPR017930">
    <property type="entry name" value="Myb_dom"/>
</dbReference>
<feature type="domain" description="Myb-like" evidence="1">
    <location>
        <begin position="53"/>
        <end position="103"/>
    </location>
</feature>
<proteinExistence type="predicted"/>
<reference evidence="3 4" key="1">
    <citation type="journal article" date="2011" name="Proc. Natl. Acad. Sci. U.S.A.">
        <title>Niche of harmful alga Aureococcus anophagefferens revealed through ecogenomics.</title>
        <authorList>
            <person name="Gobler C.J."/>
            <person name="Berry D.L."/>
            <person name="Dyhrman S.T."/>
            <person name="Wilhelm S.W."/>
            <person name="Salamov A."/>
            <person name="Lobanov A.V."/>
            <person name="Zhang Y."/>
            <person name="Collier J.L."/>
            <person name="Wurch L.L."/>
            <person name="Kustka A.B."/>
            <person name="Dill B.D."/>
            <person name="Shah M."/>
            <person name="VerBerkmoes N.C."/>
            <person name="Kuo A."/>
            <person name="Terry A."/>
            <person name="Pangilinan J."/>
            <person name="Lindquist E.A."/>
            <person name="Lucas S."/>
            <person name="Paulsen I.T."/>
            <person name="Hattenrath-Lehmann T.K."/>
            <person name="Talmage S.C."/>
            <person name="Walker E.A."/>
            <person name="Koch F."/>
            <person name="Burson A.M."/>
            <person name="Marcoval M.A."/>
            <person name="Tang Y.Z."/>
            <person name="Lecleir G.R."/>
            <person name="Coyne K.J."/>
            <person name="Berg G.M."/>
            <person name="Bertrand E.M."/>
            <person name="Saito M.A."/>
            <person name="Gladyshev V.N."/>
            <person name="Grigoriev I.V."/>
        </authorList>
    </citation>
    <scope>NUCLEOTIDE SEQUENCE [LARGE SCALE GENOMIC DNA]</scope>
    <source>
        <strain evidence="4">CCMP 1984</strain>
    </source>
</reference>
<dbReference type="PROSITE" id="PS50090">
    <property type="entry name" value="MYB_LIKE"/>
    <property type="match status" value="2"/>
</dbReference>
<evidence type="ECO:0000313" key="4">
    <source>
        <dbReference type="Proteomes" id="UP000002729"/>
    </source>
</evidence>
<evidence type="ECO:0000313" key="3">
    <source>
        <dbReference type="EMBL" id="EGB03932.1"/>
    </source>
</evidence>
<dbReference type="InterPro" id="IPR001005">
    <property type="entry name" value="SANT/Myb"/>
</dbReference>
<dbReference type="GO" id="GO:0000978">
    <property type="term" value="F:RNA polymerase II cis-regulatory region sequence-specific DNA binding"/>
    <property type="evidence" value="ECO:0007669"/>
    <property type="project" value="TreeGrafter"/>
</dbReference>
<accession>F0YLN6</accession>
<dbReference type="SMART" id="SM00717">
    <property type="entry name" value="SANT"/>
    <property type="match status" value="2"/>
</dbReference>
<dbReference type="PROSITE" id="PS51294">
    <property type="entry name" value="HTH_MYB"/>
    <property type="match status" value="2"/>
</dbReference>
<dbReference type="InterPro" id="IPR009057">
    <property type="entry name" value="Homeodomain-like_sf"/>
</dbReference>
<dbReference type="eggNOG" id="KOG0048">
    <property type="taxonomic scope" value="Eukaryota"/>
</dbReference>
<dbReference type="Proteomes" id="UP000002729">
    <property type="component" value="Unassembled WGS sequence"/>
</dbReference>
<dbReference type="CDD" id="cd00167">
    <property type="entry name" value="SANT"/>
    <property type="match status" value="2"/>
</dbReference>
<dbReference type="AlphaFoldDB" id="F0YLN6"/>
<dbReference type="PANTHER" id="PTHR45614">
    <property type="entry name" value="MYB PROTEIN-RELATED"/>
    <property type="match status" value="1"/>
</dbReference>
<dbReference type="KEGG" id="aaf:AURANDRAFT_8346"/>
<dbReference type="InParanoid" id="F0YLN6"/>
<dbReference type="OrthoDB" id="2143914at2759"/>
<keyword evidence="4" id="KW-1185">Reference proteome</keyword>
<dbReference type="Gene3D" id="1.10.10.60">
    <property type="entry name" value="Homeodomain-like"/>
    <property type="match status" value="2"/>
</dbReference>
<dbReference type="PANTHER" id="PTHR45614:SF274">
    <property type="entry name" value="MYB-LIKE DNA-BINDING PROTEIN"/>
    <property type="match status" value="1"/>
</dbReference>
<dbReference type="InterPro" id="IPR050560">
    <property type="entry name" value="MYB_TF"/>
</dbReference>
<dbReference type="GO" id="GO:0005634">
    <property type="term" value="C:nucleus"/>
    <property type="evidence" value="ECO:0007669"/>
    <property type="project" value="TreeGrafter"/>
</dbReference>
<feature type="non-terminal residue" evidence="3">
    <location>
        <position position="1"/>
    </location>
</feature>
<dbReference type="EMBL" id="GL833158">
    <property type="protein sequence ID" value="EGB03932.1"/>
    <property type="molecule type" value="Genomic_DNA"/>
</dbReference>
<evidence type="ECO:0000259" key="1">
    <source>
        <dbReference type="PROSITE" id="PS50090"/>
    </source>
</evidence>
<gene>
    <name evidence="3" type="ORF">AURANDRAFT_8346</name>
</gene>
<evidence type="ECO:0000259" key="2">
    <source>
        <dbReference type="PROSITE" id="PS51294"/>
    </source>
</evidence>
<feature type="non-terminal residue" evidence="3">
    <location>
        <position position="105"/>
    </location>
</feature>
<feature type="domain" description="HTH myb-type" evidence="2">
    <location>
        <begin position="57"/>
        <end position="105"/>
    </location>
</feature>
<evidence type="ECO:0008006" key="5">
    <source>
        <dbReference type="Google" id="ProtNLM"/>
    </source>
</evidence>
<protein>
    <recommendedName>
        <fullName evidence="5">HTH myb-type domain-containing protein</fullName>
    </recommendedName>
</protein>
<dbReference type="RefSeq" id="XP_009041357.1">
    <property type="nucleotide sequence ID" value="XM_009043109.1"/>
</dbReference>
<name>F0YLN6_AURAN</name>
<sequence>PWLPDEDERVRQLVEARGPKLWAKMAVEFNETLAKEDRRTQSQIRTRWRDHLDPSVNRDPFTDREIEIIRDAQRRMPNEWVLIAALLPGRIDTQVSDYWYQTIRK</sequence>
<dbReference type="Pfam" id="PF13921">
    <property type="entry name" value="Myb_DNA-bind_6"/>
    <property type="match status" value="1"/>
</dbReference>
<dbReference type="SUPFAM" id="SSF46689">
    <property type="entry name" value="Homeodomain-like"/>
    <property type="match status" value="1"/>
</dbReference>
<feature type="domain" description="Myb-like" evidence="1">
    <location>
        <begin position="1"/>
        <end position="52"/>
    </location>
</feature>